<dbReference type="SUPFAM" id="SSF52980">
    <property type="entry name" value="Restriction endonuclease-like"/>
    <property type="match status" value="1"/>
</dbReference>
<dbReference type="InterPro" id="IPR011335">
    <property type="entry name" value="Restrct_endonuc-II-like"/>
</dbReference>
<dbReference type="InterPro" id="IPR012296">
    <property type="entry name" value="Nuclease_put_TT1808"/>
</dbReference>
<comment type="caution">
    <text evidence="2">The sequence shown here is derived from an EMBL/GenBank/DDBJ whole genome shotgun (WGS) entry which is preliminary data.</text>
</comment>
<dbReference type="PANTHER" id="PTHR47152">
    <property type="entry name" value="SLR2084 PROTEIN-RELATED"/>
    <property type="match status" value="1"/>
</dbReference>
<evidence type="ECO:0000313" key="2">
    <source>
        <dbReference type="EMBL" id="ETW94661.1"/>
    </source>
</evidence>
<evidence type="ECO:0000313" key="3">
    <source>
        <dbReference type="Proteomes" id="UP000019141"/>
    </source>
</evidence>
<evidence type="ECO:0000259" key="1">
    <source>
        <dbReference type="Pfam" id="PF05685"/>
    </source>
</evidence>
<dbReference type="InterPro" id="IPR008538">
    <property type="entry name" value="Uma2"/>
</dbReference>
<reference evidence="2 3" key="1">
    <citation type="journal article" date="2014" name="Nature">
        <title>An environmental bacterial taxon with a large and distinct metabolic repertoire.</title>
        <authorList>
            <person name="Wilson M.C."/>
            <person name="Mori T."/>
            <person name="Ruckert C."/>
            <person name="Uria A.R."/>
            <person name="Helf M.J."/>
            <person name="Takada K."/>
            <person name="Gernert C."/>
            <person name="Steffens U.A."/>
            <person name="Heycke N."/>
            <person name="Schmitt S."/>
            <person name="Rinke C."/>
            <person name="Helfrich E.J."/>
            <person name="Brachmann A.O."/>
            <person name="Gurgui C."/>
            <person name="Wakimoto T."/>
            <person name="Kracht M."/>
            <person name="Crusemann M."/>
            <person name="Hentschel U."/>
            <person name="Abe I."/>
            <person name="Matsunaga S."/>
            <person name="Kalinowski J."/>
            <person name="Takeyama H."/>
            <person name="Piel J."/>
        </authorList>
    </citation>
    <scope>NUCLEOTIDE SEQUENCE [LARGE SCALE GENOMIC DNA]</scope>
    <source>
        <strain evidence="3">TSY1</strain>
    </source>
</reference>
<gene>
    <name evidence="2" type="ORF">ETSY1_33885</name>
</gene>
<organism evidence="2 3">
    <name type="scientific">Entotheonella factor</name>
    <dbReference type="NCBI Taxonomy" id="1429438"/>
    <lineage>
        <taxon>Bacteria</taxon>
        <taxon>Pseudomonadati</taxon>
        <taxon>Nitrospinota/Tectimicrobiota group</taxon>
        <taxon>Candidatus Tectimicrobiota</taxon>
        <taxon>Candidatus Entotheonellia</taxon>
        <taxon>Candidatus Entotheonellales</taxon>
        <taxon>Candidatus Entotheonellaceae</taxon>
        <taxon>Candidatus Entotheonella</taxon>
    </lineage>
</organism>
<keyword evidence="3" id="KW-1185">Reference proteome</keyword>
<dbReference type="AlphaFoldDB" id="W4LBG2"/>
<feature type="domain" description="Putative restriction endonuclease" evidence="1">
    <location>
        <begin position="22"/>
        <end position="174"/>
    </location>
</feature>
<protein>
    <recommendedName>
        <fullName evidence="1">Putative restriction endonuclease domain-containing protein</fullName>
    </recommendedName>
</protein>
<dbReference type="EMBL" id="AZHW01001029">
    <property type="protein sequence ID" value="ETW94661.1"/>
    <property type="molecule type" value="Genomic_DNA"/>
</dbReference>
<accession>W4LBG2</accession>
<sequence>MAMAVKPVEAASQCVILHGVSWATYERLLEDFEDRHAAHFTYDQGSLEIRVPSIKHEEPNRVLASLVDMLALEWDIDMRNLGSTTFKREDLARGFEPDTCFYIERVAQIRGKDDLDLTVDPPPDLVIEVDITHPSLDKLPLYAAIGVTEVWRYNGTSVTIYTLTQDAYTSSETSHVLPGITSAVLMQFISESRELRRPDWLRRVRQWAQSQANP</sequence>
<dbReference type="Proteomes" id="UP000019141">
    <property type="component" value="Unassembled WGS sequence"/>
</dbReference>
<proteinExistence type="predicted"/>
<dbReference type="HOGENOM" id="CLU_098557_0_0_7"/>
<dbReference type="CDD" id="cd06260">
    <property type="entry name" value="DUF820-like"/>
    <property type="match status" value="1"/>
</dbReference>
<name>W4LBG2_ENTF1</name>
<dbReference type="PANTHER" id="PTHR47152:SF2">
    <property type="entry name" value="SLR2084 PROTEIN"/>
    <property type="match status" value="1"/>
</dbReference>
<dbReference type="Pfam" id="PF05685">
    <property type="entry name" value="Uma2"/>
    <property type="match status" value="1"/>
</dbReference>
<dbReference type="Gene3D" id="3.90.1570.10">
    <property type="entry name" value="tt1808, chain A"/>
    <property type="match status" value="1"/>
</dbReference>